<accession>A0A176RUN0</accession>
<proteinExistence type="predicted"/>
<reference evidence="1 2" key="1">
    <citation type="submission" date="2016-05" db="EMBL/GenBank/DDBJ databases">
        <title>Single-cell genome of chain-forming Candidatus Thiomargarita nelsonii and comparison to other large sulfur-oxidizing bacteria.</title>
        <authorList>
            <person name="Winkel M."/>
            <person name="Salman V."/>
            <person name="Woyke T."/>
            <person name="Schulz-Vogt H."/>
            <person name="Richter M."/>
            <person name="Flood B."/>
            <person name="Bailey J."/>
            <person name="Amann R."/>
            <person name="Mussmann M."/>
        </authorList>
    </citation>
    <scope>NUCLEOTIDE SEQUENCE [LARGE SCALE GENOMIC DNA]</scope>
    <source>
        <strain evidence="1 2">THI036</strain>
    </source>
</reference>
<dbReference type="AlphaFoldDB" id="A0A176RUN0"/>
<sequence>MLNTPISKKQNRYQRIQLILPILISLLQGISVKAEIPIVHALLFYSPTCPHCHKVISEDIPPLIKKYGQQLHIVVINVQQEDGNALYKAAIKQFQIPKERFGVPTLIVGNQVLVGSDEIPTQFPELIDKFLAQGGIDWLMKYQRSFQN</sequence>
<dbReference type="Proteomes" id="UP000076962">
    <property type="component" value="Unassembled WGS sequence"/>
</dbReference>
<protein>
    <submittedName>
        <fullName evidence="1">Vitamin K epoxide reductase</fullName>
    </submittedName>
</protein>
<gene>
    <name evidence="1" type="ORF">THIOM_004917</name>
</gene>
<dbReference type="InterPro" id="IPR036249">
    <property type="entry name" value="Thioredoxin-like_sf"/>
</dbReference>
<evidence type="ECO:0000313" key="2">
    <source>
        <dbReference type="Proteomes" id="UP000076962"/>
    </source>
</evidence>
<dbReference type="SUPFAM" id="SSF52833">
    <property type="entry name" value="Thioredoxin-like"/>
    <property type="match status" value="1"/>
</dbReference>
<dbReference type="PROSITE" id="PS51354">
    <property type="entry name" value="GLUTAREDOXIN_2"/>
    <property type="match status" value="1"/>
</dbReference>
<organism evidence="1 2">
    <name type="scientific">Candidatus Thiomargarita nelsonii</name>
    <dbReference type="NCBI Taxonomy" id="1003181"/>
    <lineage>
        <taxon>Bacteria</taxon>
        <taxon>Pseudomonadati</taxon>
        <taxon>Pseudomonadota</taxon>
        <taxon>Gammaproteobacteria</taxon>
        <taxon>Thiotrichales</taxon>
        <taxon>Thiotrichaceae</taxon>
        <taxon>Thiomargarita</taxon>
    </lineage>
</organism>
<dbReference type="CDD" id="cd02972">
    <property type="entry name" value="DsbA_family"/>
    <property type="match status" value="1"/>
</dbReference>
<comment type="caution">
    <text evidence="1">The sequence shown here is derived from an EMBL/GenBank/DDBJ whole genome shotgun (WGS) entry which is preliminary data.</text>
</comment>
<dbReference type="Gene3D" id="3.40.30.10">
    <property type="entry name" value="Glutaredoxin"/>
    <property type="match status" value="1"/>
</dbReference>
<dbReference type="EMBL" id="LUTY01002798">
    <property type="protein sequence ID" value="OAD19447.1"/>
    <property type="molecule type" value="Genomic_DNA"/>
</dbReference>
<keyword evidence="2" id="KW-1185">Reference proteome</keyword>
<evidence type="ECO:0000313" key="1">
    <source>
        <dbReference type="EMBL" id="OAD19447.1"/>
    </source>
</evidence>
<name>A0A176RUN0_9GAMM</name>